<organism evidence="1 2">
    <name type="scientific">Halomonas citrativorans</name>
    <dbReference type="NCBI Taxonomy" id="2742612"/>
    <lineage>
        <taxon>Bacteria</taxon>
        <taxon>Pseudomonadati</taxon>
        <taxon>Pseudomonadota</taxon>
        <taxon>Gammaproteobacteria</taxon>
        <taxon>Oceanospirillales</taxon>
        <taxon>Halomonadaceae</taxon>
        <taxon>Halomonas</taxon>
    </lineage>
</organism>
<proteinExistence type="predicted"/>
<dbReference type="AlphaFoldDB" id="A0A1R4I7B7"/>
<evidence type="ECO:0000313" key="2">
    <source>
        <dbReference type="Proteomes" id="UP000196331"/>
    </source>
</evidence>
<sequence length="56" mass="6376">MGVSHSIYLSWGGCLHAASCNMPRRLAYIDPRVVESYLGGRTLEHFRQLVENKLEN</sequence>
<gene>
    <name evidence="1" type="ORF">CZ787_18930</name>
</gene>
<dbReference type="Proteomes" id="UP000196331">
    <property type="component" value="Unassembled WGS sequence"/>
</dbReference>
<name>A0A1R4I7B7_9GAMM</name>
<protein>
    <submittedName>
        <fullName evidence="1">Uncharacterized protein</fullName>
    </submittedName>
</protein>
<dbReference type="EMBL" id="FUKM01000063">
    <property type="protein sequence ID" value="SJN15193.1"/>
    <property type="molecule type" value="Genomic_DNA"/>
</dbReference>
<reference evidence="1 2" key="1">
    <citation type="submission" date="2017-02" db="EMBL/GenBank/DDBJ databases">
        <authorList>
            <person name="Dridi B."/>
        </authorList>
    </citation>
    <scope>NUCLEOTIDE SEQUENCE [LARGE SCALE GENOMIC DNA]</scope>
    <source>
        <strain evidence="1 2">JB380</strain>
    </source>
</reference>
<comment type="caution">
    <text evidence="1">The sequence shown here is derived from an EMBL/GenBank/DDBJ whole genome shotgun (WGS) entry which is preliminary data.</text>
</comment>
<evidence type="ECO:0000313" key="1">
    <source>
        <dbReference type="EMBL" id="SJN15193.1"/>
    </source>
</evidence>
<accession>A0A1R4I7B7</accession>